<dbReference type="InterPro" id="IPR009003">
    <property type="entry name" value="Peptidase_S1_PA"/>
</dbReference>
<keyword evidence="1" id="KW-0732">Signal</keyword>
<sequence length="258" mass="26663">MFVVGAVVLSLGLAALPAAADPAPPPGTPTATSFAGVPFVGAVFADGLSNPHSCSASVVHSPRHNLVLTAAHCISGTGRGLQFAPGYDNGSTPYGVWTVQKAWVAPAWIASQDPHADYAFLQVAPQRWERRRANVEDLTGGSILGMAPSPGTQITDIAYAYGLDDQPIRCTNTVTLTVGYPTFNCHGYPGGTSGSPFLVTRGDLPSIVVGVIGGLHQGGCYEWNSFSSPFGAETYRTYLRAALGLPGDTVPVAGSDGC</sequence>
<evidence type="ECO:0000256" key="1">
    <source>
        <dbReference type="SAM" id="SignalP"/>
    </source>
</evidence>
<dbReference type="InterPro" id="IPR043504">
    <property type="entry name" value="Peptidase_S1_PA_chymotrypsin"/>
</dbReference>
<dbReference type="Proteomes" id="UP000198741">
    <property type="component" value="Chromosome I"/>
</dbReference>
<evidence type="ECO:0000313" key="2">
    <source>
        <dbReference type="EMBL" id="SDP19504.1"/>
    </source>
</evidence>
<dbReference type="InterPro" id="IPR018114">
    <property type="entry name" value="TRYPSIN_HIS"/>
</dbReference>
<dbReference type="STRING" id="1090615.SAMN04515671_3206"/>
<evidence type="ECO:0000313" key="3">
    <source>
        <dbReference type="Proteomes" id="UP000198741"/>
    </source>
</evidence>
<protein>
    <submittedName>
        <fullName evidence="2">V8-like Glu-specific endopeptidase</fullName>
    </submittedName>
</protein>
<dbReference type="Gene3D" id="2.40.10.10">
    <property type="entry name" value="Trypsin-like serine proteases"/>
    <property type="match status" value="1"/>
</dbReference>
<dbReference type="GO" id="GO:0006508">
    <property type="term" value="P:proteolysis"/>
    <property type="evidence" value="ECO:0007669"/>
    <property type="project" value="InterPro"/>
</dbReference>
<organism evidence="2 3">
    <name type="scientific">Nakamurella panacisegetis</name>
    <dbReference type="NCBI Taxonomy" id="1090615"/>
    <lineage>
        <taxon>Bacteria</taxon>
        <taxon>Bacillati</taxon>
        <taxon>Actinomycetota</taxon>
        <taxon>Actinomycetes</taxon>
        <taxon>Nakamurellales</taxon>
        <taxon>Nakamurellaceae</taxon>
        <taxon>Nakamurella</taxon>
    </lineage>
</organism>
<feature type="signal peptide" evidence="1">
    <location>
        <begin position="1"/>
        <end position="20"/>
    </location>
</feature>
<dbReference type="AlphaFoldDB" id="A0A1H0QQ79"/>
<reference evidence="2 3" key="1">
    <citation type="submission" date="2016-10" db="EMBL/GenBank/DDBJ databases">
        <authorList>
            <person name="de Groot N.N."/>
        </authorList>
    </citation>
    <scope>NUCLEOTIDE SEQUENCE [LARGE SCALE GENOMIC DNA]</scope>
    <source>
        <strain evidence="3">P4-7,KCTC 19426,CECT 7604</strain>
    </source>
</reference>
<dbReference type="PROSITE" id="PS00134">
    <property type="entry name" value="TRYPSIN_HIS"/>
    <property type="match status" value="1"/>
</dbReference>
<accession>A0A1H0QQ79</accession>
<feature type="chain" id="PRO_5009251018" evidence="1">
    <location>
        <begin position="21"/>
        <end position="258"/>
    </location>
</feature>
<gene>
    <name evidence="2" type="ORF">SAMN04515671_3206</name>
</gene>
<dbReference type="GO" id="GO:0004252">
    <property type="term" value="F:serine-type endopeptidase activity"/>
    <property type="evidence" value="ECO:0007669"/>
    <property type="project" value="InterPro"/>
</dbReference>
<dbReference type="EMBL" id="LT629710">
    <property type="protein sequence ID" value="SDP19504.1"/>
    <property type="molecule type" value="Genomic_DNA"/>
</dbReference>
<keyword evidence="3" id="KW-1185">Reference proteome</keyword>
<dbReference type="Pfam" id="PF13365">
    <property type="entry name" value="Trypsin_2"/>
    <property type="match status" value="1"/>
</dbReference>
<name>A0A1H0QQ79_9ACTN</name>
<proteinExistence type="predicted"/>
<dbReference type="SUPFAM" id="SSF50494">
    <property type="entry name" value="Trypsin-like serine proteases"/>
    <property type="match status" value="1"/>
</dbReference>